<accession>A0A256LCS5</accession>
<protein>
    <submittedName>
        <fullName evidence="3">Uncharacterized protein</fullName>
    </submittedName>
</protein>
<evidence type="ECO:0000313" key="4">
    <source>
        <dbReference type="Proteomes" id="UP000215828"/>
    </source>
</evidence>
<proteinExistence type="predicted"/>
<dbReference type="Proteomes" id="UP000215828">
    <property type="component" value="Unassembled WGS sequence"/>
</dbReference>
<reference evidence="2" key="2">
    <citation type="submission" date="2017-05" db="EMBL/GenBank/DDBJ databases">
        <authorList>
            <person name="Lin X.B."/>
            <person name="Stothard P."/>
            <person name="Tasseva G."/>
            <person name="Walter J."/>
        </authorList>
    </citation>
    <scope>NUCLEOTIDE SEQUENCE</scope>
    <source>
        <strain evidence="2">609u</strain>
    </source>
</reference>
<reference evidence="3 4" key="1">
    <citation type="submission" date="2017-04" db="EMBL/GenBank/DDBJ databases">
        <authorList>
            <person name="Afonso C.L."/>
            <person name="Miller P.J."/>
            <person name="Scott M.A."/>
            <person name="Spackman E."/>
            <person name="Goraichik I."/>
            <person name="Dimitrov K.M."/>
            <person name="Suarez D.L."/>
            <person name="Swayne D.E."/>
        </authorList>
    </citation>
    <scope>NUCLEOTIDE SEQUENCE [LARGE SCALE GENOMIC DNA]</scope>
    <source>
        <strain evidence="3 4">609q</strain>
    </source>
</reference>
<dbReference type="EMBL" id="NGNV01000044">
    <property type="protein sequence ID" value="OYR87492.1"/>
    <property type="molecule type" value="Genomic_DNA"/>
</dbReference>
<reference evidence="4 5" key="3">
    <citation type="submission" date="2017-09" db="EMBL/GenBank/DDBJ databases">
        <title>Tripartite evolution among Lactobacillus johnsonii, Lactobacillus taiwanensis, Lactobacillus reuteri and their rodent host.</title>
        <authorList>
            <person name="Wang T."/>
            <person name="Knowles S."/>
            <person name="Cheng C."/>
        </authorList>
    </citation>
    <scope>NUCLEOTIDE SEQUENCE [LARGE SCALE GENOMIC DNA]</scope>
    <source>
        <strain evidence="3 4">609q</strain>
        <strain evidence="2 5">609u</strain>
    </source>
</reference>
<dbReference type="RefSeq" id="WP_094496367.1">
    <property type="nucleotide sequence ID" value="NZ_NGNV01000044.1"/>
</dbReference>
<evidence type="ECO:0000313" key="3">
    <source>
        <dbReference type="EMBL" id="OYR91110.1"/>
    </source>
</evidence>
<gene>
    <name evidence="2" type="ORF">CBF53_08620</name>
    <name evidence="3" type="ORF">CBF70_08055</name>
</gene>
<evidence type="ECO:0000313" key="2">
    <source>
        <dbReference type="EMBL" id="OYR87492.1"/>
    </source>
</evidence>
<name>A0A256LCS5_9LACO</name>
<evidence type="ECO:0000313" key="5">
    <source>
        <dbReference type="Proteomes" id="UP000216316"/>
    </source>
</evidence>
<keyword evidence="5" id="KW-1185">Reference proteome</keyword>
<dbReference type="Proteomes" id="UP000216316">
    <property type="component" value="Unassembled WGS sequence"/>
</dbReference>
<feature type="coiled-coil region" evidence="1">
    <location>
        <begin position="88"/>
        <end position="160"/>
    </location>
</feature>
<evidence type="ECO:0000256" key="1">
    <source>
        <dbReference type="SAM" id="Coils"/>
    </source>
</evidence>
<organism evidence="3 4">
    <name type="scientific">Lactobacillus taiwanensis</name>
    <dbReference type="NCBI Taxonomy" id="508451"/>
    <lineage>
        <taxon>Bacteria</taxon>
        <taxon>Bacillati</taxon>
        <taxon>Bacillota</taxon>
        <taxon>Bacilli</taxon>
        <taxon>Lactobacillales</taxon>
        <taxon>Lactobacillaceae</taxon>
        <taxon>Lactobacillus</taxon>
    </lineage>
</organism>
<comment type="caution">
    <text evidence="3">The sequence shown here is derived from an EMBL/GenBank/DDBJ whole genome shotgun (WGS) entry which is preliminary data.</text>
</comment>
<sequence length="185" mass="21940">MYRNKFNDIEPGTIFINKDRTKLYEIIGMFSAYLRGTLLITRNLSGETDNFAECSYIANGKNADEKLCIQLTRLDQKENLIKIEPNWKKESLSTINELQSEIKRLTDELTENEQLYDDLEFDLRSLDEDNEELQNEIDYLENENQEYSNYIYQLEELLNQRGISRTGLTRPDSLERHKLTLNFYD</sequence>
<keyword evidence="1" id="KW-0175">Coiled coil</keyword>
<dbReference type="AlphaFoldDB" id="A0A256LCS5"/>
<dbReference type="Gene3D" id="3.40.50.300">
    <property type="entry name" value="P-loop containing nucleotide triphosphate hydrolases"/>
    <property type="match status" value="1"/>
</dbReference>
<dbReference type="EMBL" id="NGNX01000033">
    <property type="protein sequence ID" value="OYR91110.1"/>
    <property type="molecule type" value="Genomic_DNA"/>
</dbReference>
<dbReference type="InterPro" id="IPR027417">
    <property type="entry name" value="P-loop_NTPase"/>
</dbReference>